<evidence type="ECO:0000256" key="6">
    <source>
        <dbReference type="ARBA" id="ARBA00023242"/>
    </source>
</evidence>
<dbReference type="AlphaFoldDB" id="A0A6U6I1S6"/>
<evidence type="ECO:0000313" key="13">
    <source>
        <dbReference type="EMBL" id="CAE2269244.1"/>
    </source>
</evidence>
<evidence type="ECO:0000256" key="5">
    <source>
        <dbReference type="ARBA" id="ARBA00022927"/>
    </source>
</evidence>
<evidence type="ECO:0000256" key="4">
    <source>
        <dbReference type="ARBA" id="ARBA00022490"/>
    </source>
</evidence>
<dbReference type="GO" id="GO:0005634">
    <property type="term" value="C:nucleus"/>
    <property type="evidence" value="ECO:0007669"/>
    <property type="project" value="UniProtKB-SubCell"/>
</dbReference>
<protein>
    <recommendedName>
        <fullName evidence="2 7">60S ribosomal export protein NMD3</fullName>
    </recommendedName>
</protein>
<evidence type="ECO:0000256" key="2">
    <source>
        <dbReference type="ARBA" id="ARBA00017035"/>
    </source>
</evidence>
<comment type="subcellular location">
    <subcellularLocation>
        <location evidence="7">Cytoplasm</location>
    </subcellularLocation>
    <subcellularLocation>
        <location evidence="7">Nucleus</location>
    </subcellularLocation>
</comment>
<feature type="domain" description="60S ribosomal export protein NMD3 OB-fold" evidence="10">
    <location>
        <begin position="347"/>
        <end position="419"/>
    </location>
</feature>
<dbReference type="GO" id="GO:0043023">
    <property type="term" value="F:ribosomal large subunit binding"/>
    <property type="evidence" value="ECO:0007669"/>
    <property type="project" value="InterPro"/>
</dbReference>
<evidence type="ECO:0000259" key="11">
    <source>
        <dbReference type="Pfam" id="PF21193"/>
    </source>
</evidence>
<feature type="compositionally biased region" description="Acidic residues" evidence="8">
    <location>
        <begin position="500"/>
        <end position="513"/>
    </location>
</feature>
<feature type="domain" description="Nmd3 N-terminal" evidence="9">
    <location>
        <begin position="18"/>
        <end position="254"/>
    </location>
</feature>
<gene>
    <name evidence="12" type="ORF">OAUR00152_LOCUS30967</name>
    <name evidence="13" type="ORF">OAUR00152_LOCUS30968</name>
</gene>
<proteinExistence type="inferred from homology"/>
<accession>A0A6U6I1S6</accession>
<dbReference type="InterPro" id="IPR007064">
    <property type="entry name" value="Nmd3_N"/>
</dbReference>
<dbReference type="EMBL" id="HBKQ01044902">
    <property type="protein sequence ID" value="CAE2269242.1"/>
    <property type="molecule type" value="Transcribed_RNA"/>
</dbReference>
<dbReference type="Pfam" id="PF04981">
    <property type="entry name" value="NMD3"/>
    <property type="match status" value="1"/>
</dbReference>
<keyword evidence="4 7" id="KW-0963">Cytoplasm</keyword>
<dbReference type="GO" id="GO:0005737">
    <property type="term" value="C:cytoplasm"/>
    <property type="evidence" value="ECO:0007669"/>
    <property type="project" value="UniProtKB-SubCell"/>
</dbReference>
<feature type="compositionally biased region" description="Polar residues" evidence="8">
    <location>
        <begin position="485"/>
        <end position="497"/>
    </location>
</feature>
<reference evidence="13" key="1">
    <citation type="submission" date="2021-01" db="EMBL/GenBank/DDBJ databases">
        <authorList>
            <person name="Corre E."/>
            <person name="Pelletier E."/>
            <person name="Niang G."/>
            <person name="Scheremetjew M."/>
            <person name="Finn R."/>
            <person name="Kale V."/>
            <person name="Holt S."/>
            <person name="Cochrane G."/>
            <person name="Meng A."/>
            <person name="Brown T."/>
            <person name="Cohen L."/>
        </authorList>
    </citation>
    <scope>NUCLEOTIDE SEQUENCE</scope>
    <source>
        <strain evidence="13">Isolate 1302-5</strain>
    </source>
</reference>
<evidence type="ECO:0000259" key="9">
    <source>
        <dbReference type="Pfam" id="PF04981"/>
    </source>
</evidence>
<evidence type="ECO:0000256" key="3">
    <source>
        <dbReference type="ARBA" id="ARBA00022448"/>
    </source>
</evidence>
<dbReference type="InterPro" id="IPR048898">
    <property type="entry name" value="OB_NMD3"/>
</dbReference>
<evidence type="ECO:0000256" key="1">
    <source>
        <dbReference type="ARBA" id="ARBA00009794"/>
    </source>
</evidence>
<comment type="function">
    <text evidence="7">Acts as an adapter for the XPO1/CRM1-mediated export of the 60S ribosomal subunit.</text>
</comment>
<evidence type="ECO:0000313" key="12">
    <source>
        <dbReference type="EMBL" id="CAE2269242.1"/>
    </source>
</evidence>
<keyword evidence="5 7" id="KW-0653">Protein transport</keyword>
<evidence type="ECO:0000256" key="8">
    <source>
        <dbReference type="SAM" id="MobiDB-lite"/>
    </source>
</evidence>
<keyword evidence="3 7" id="KW-0813">Transport</keyword>
<sequence length="601" mass="67698">MEDPRTMPSTGTAVTILCCMCGVPIPSNPSNACASCLASKADVTRGISTEATLHQCRGCQRWHKDAGKWMGCELESRELMALCLSKVSGLKGGKNSSGERVRLIDAGWVWTEPHSMRLKVRLTVQKEVQAGTILQQSFIVEFVVRNQQCVECQAEFRQGSWQSLVQVRQRVDHKRTFLYLEQLILKHGAHRGCLSIETFRDGMDFYFPDKGKAARFISFLENVVPIKVKTSKKLVSTDDKSNVSNFKFTNFVEICPLCKDDLLYLPKKAANNMGNISRLVLVKNISNVIHVVDPLTGQAGTMNPEVFWRDPIRPIITAARSRLTRYIVLGKDPVLLKRNFSRRSTSKKYRSRLALLTLARESDMGMNDKQFEERSNIGYLLKSGDVCVGYDLTELQLVDDEAEDLKTAGKLPDVIVVRKLYGGVALGEVNAAKHRMFRLQKLNADVSEEMKGRTSKKDVEMDDLDEEDFLREVEADREMRNNMSLFKSEVAKTSRQPNADEFDGDNDEEEEDDQQVRLDELLDGLVLDSGGDEEKQKAKADHDDITWEMQTAAEEGEKAAKDGIAFLGRDDARNLDEKEAAVPVSGYVFGSEFMNKDFKFL</sequence>
<dbReference type="GO" id="GO:0015031">
    <property type="term" value="P:protein transport"/>
    <property type="evidence" value="ECO:0007669"/>
    <property type="project" value="UniProtKB-KW"/>
</dbReference>
<name>A0A6U6I1S6_9STRA</name>
<dbReference type="PANTHER" id="PTHR12746:SF2">
    <property type="entry name" value="60S RIBOSOMAL EXPORT PROTEIN NMD3"/>
    <property type="match status" value="1"/>
</dbReference>
<feature type="region of interest" description="Disordered" evidence="8">
    <location>
        <begin position="485"/>
        <end position="514"/>
    </location>
</feature>
<dbReference type="Pfam" id="PF21192">
    <property type="entry name" value="OB_NMD3"/>
    <property type="match status" value="1"/>
</dbReference>
<dbReference type="PANTHER" id="PTHR12746">
    <property type="entry name" value="NONSENSE-MEDIATED MRNA DECAY PROTEIN 3"/>
    <property type="match status" value="1"/>
</dbReference>
<evidence type="ECO:0000256" key="7">
    <source>
        <dbReference type="RuleBase" id="RU364108"/>
    </source>
</evidence>
<dbReference type="InterPro" id="IPR048899">
    <property type="entry name" value="NMD_SH3"/>
</dbReference>
<keyword evidence="6 7" id="KW-0539">Nucleus</keyword>
<dbReference type="InterPro" id="IPR039768">
    <property type="entry name" value="Nmd3"/>
</dbReference>
<dbReference type="GO" id="GO:0000055">
    <property type="term" value="P:ribosomal large subunit export from nucleus"/>
    <property type="evidence" value="ECO:0007669"/>
    <property type="project" value="TreeGrafter"/>
</dbReference>
<feature type="domain" description="60S ribosomal export protein NMD3 SH3" evidence="11">
    <location>
        <begin position="257"/>
        <end position="304"/>
    </location>
</feature>
<comment type="similarity">
    <text evidence="1 7">Belongs to the NMD3 family.</text>
</comment>
<dbReference type="EMBL" id="HBKQ01044903">
    <property type="protein sequence ID" value="CAE2269244.1"/>
    <property type="molecule type" value="Transcribed_RNA"/>
</dbReference>
<organism evidence="13">
    <name type="scientific">Odontella aurita</name>
    <dbReference type="NCBI Taxonomy" id="265563"/>
    <lineage>
        <taxon>Eukaryota</taxon>
        <taxon>Sar</taxon>
        <taxon>Stramenopiles</taxon>
        <taxon>Ochrophyta</taxon>
        <taxon>Bacillariophyta</taxon>
        <taxon>Mediophyceae</taxon>
        <taxon>Biddulphiophycidae</taxon>
        <taxon>Eupodiscales</taxon>
        <taxon>Odontellaceae</taxon>
        <taxon>Odontella</taxon>
    </lineage>
</organism>
<dbReference type="Pfam" id="PF21193">
    <property type="entry name" value="NMD_SH3"/>
    <property type="match status" value="1"/>
</dbReference>
<evidence type="ECO:0000259" key="10">
    <source>
        <dbReference type="Pfam" id="PF21192"/>
    </source>
</evidence>